<evidence type="ECO:0000256" key="4">
    <source>
        <dbReference type="ARBA" id="ARBA00022825"/>
    </source>
</evidence>
<dbReference type="Proteomes" id="UP001139000">
    <property type="component" value="Unassembled WGS sequence"/>
</dbReference>
<protein>
    <submittedName>
        <fullName evidence="8">S8 family peptidase</fullName>
    </submittedName>
</protein>
<sequence>MIRTILSTLTATFFCLNLCFAQSNPRYFVLFKDKNNSTFSVDKPAEFLSARAIARRTRQNISITTRDFPVNPGYVFAIKQLGASVIFTSRWFNGAVVEATAAQLADIKKLPFYKSIEFDLPVANINGKSPGVERLAAKLEAEEDLNYGNMNAQLALMDVPQLHTKGFHGENMLIAILDNGFLNADQVGFLKPLRDAKKIVDTYDFMGRETNVFNDGSHGLHVMSTMAANQPGSMIGAAFEANYALYRTENDFLESPYEEITWLMAAERADSVGADVINSSLGYSEFDAEFDKPEYNYTYQDMDGKTTIVSRAARYATRTGILVVCSAGNEGNKVWRYVTAPADVDSVLTVGATNYERTYTALSSVGPNAAGQQKPDVAAVGLGTIIGNTSGNVASSNGTSFSSPLIAGFATILWQAYPNLSAQQLIDVIKKSGHQASAPDNLLGYGVPSAAKAEQIIQAQYTPLGTESDLLKEIVLSPNPVPDNASLTVPPHLIGKRATLSVYGLSGVRLSVFETRLVHVQPIAATQLSAGLYLVKIRVDNHEKALKFIKQ</sequence>
<dbReference type="InterPro" id="IPR000209">
    <property type="entry name" value="Peptidase_S8/S53_dom"/>
</dbReference>
<evidence type="ECO:0000259" key="7">
    <source>
        <dbReference type="Pfam" id="PF00082"/>
    </source>
</evidence>
<feature type="active site" description="Charge relay system" evidence="5">
    <location>
        <position position="218"/>
    </location>
</feature>
<dbReference type="PIRSF" id="PIRSF037903">
    <property type="entry name" value="Subtilisin_rel_GFO_2223"/>
    <property type="match status" value="1"/>
</dbReference>
<dbReference type="InterPro" id="IPR050131">
    <property type="entry name" value="Peptidase_S8_subtilisin-like"/>
</dbReference>
<proteinExistence type="inferred from homology"/>
<dbReference type="PROSITE" id="PS00138">
    <property type="entry name" value="SUBTILASE_SER"/>
    <property type="match status" value="1"/>
</dbReference>
<keyword evidence="2 5" id="KW-0645">Protease</keyword>
<dbReference type="InterPro" id="IPR036852">
    <property type="entry name" value="Peptidase_S8/S53_dom_sf"/>
</dbReference>
<dbReference type="NCBIfam" id="TIGR04183">
    <property type="entry name" value="Por_Secre_tail"/>
    <property type="match status" value="1"/>
</dbReference>
<feature type="signal peptide" evidence="6">
    <location>
        <begin position="1"/>
        <end position="21"/>
    </location>
</feature>
<evidence type="ECO:0000256" key="3">
    <source>
        <dbReference type="ARBA" id="ARBA00022801"/>
    </source>
</evidence>
<evidence type="ECO:0000256" key="2">
    <source>
        <dbReference type="ARBA" id="ARBA00022670"/>
    </source>
</evidence>
<dbReference type="InterPro" id="IPR026444">
    <property type="entry name" value="Secre_tail"/>
</dbReference>
<name>A0A9X1PGV5_9BACT</name>
<dbReference type="InterPro" id="IPR017317">
    <property type="entry name" value="Pept_S8_subtilisin_bacteroid-2"/>
</dbReference>
<dbReference type="AlphaFoldDB" id="A0A9X1PGV5"/>
<feature type="active site" description="Charge relay system" evidence="5">
    <location>
        <position position="178"/>
    </location>
</feature>
<keyword evidence="4 5" id="KW-0720">Serine protease</keyword>
<reference evidence="8" key="1">
    <citation type="submission" date="2021-12" db="EMBL/GenBank/DDBJ databases">
        <title>Novel species in genus Dyadobacter.</title>
        <authorList>
            <person name="Ma C."/>
        </authorList>
    </citation>
    <scope>NUCLEOTIDE SEQUENCE</scope>
    <source>
        <strain evidence="8">LJ419</strain>
    </source>
</reference>
<dbReference type="InterPro" id="IPR023828">
    <property type="entry name" value="Peptidase_S8_Ser-AS"/>
</dbReference>
<organism evidence="8 9">
    <name type="scientific">Dyadobacter chenwenxiniae</name>
    <dbReference type="NCBI Taxonomy" id="2906456"/>
    <lineage>
        <taxon>Bacteria</taxon>
        <taxon>Pseudomonadati</taxon>
        <taxon>Bacteroidota</taxon>
        <taxon>Cytophagia</taxon>
        <taxon>Cytophagales</taxon>
        <taxon>Spirosomataceae</taxon>
        <taxon>Dyadobacter</taxon>
    </lineage>
</organism>
<dbReference type="PANTHER" id="PTHR43806">
    <property type="entry name" value="PEPTIDASE S8"/>
    <property type="match status" value="1"/>
</dbReference>
<keyword evidence="3 5" id="KW-0378">Hydrolase</keyword>
<dbReference type="GO" id="GO:0004252">
    <property type="term" value="F:serine-type endopeptidase activity"/>
    <property type="evidence" value="ECO:0007669"/>
    <property type="project" value="UniProtKB-UniRule"/>
</dbReference>
<feature type="domain" description="Peptidase S8/S53" evidence="7">
    <location>
        <begin position="169"/>
        <end position="446"/>
    </location>
</feature>
<dbReference type="PROSITE" id="PS51892">
    <property type="entry name" value="SUBTILASE"/>
    <property type="match status" value="1"/>
</dbReference>
<feature type="active site" description="Charge relay system" evidence="5">
    <location>
        <position position="400"/>
    </location>
</feature>
<evidence type="ECO:0000313" key="8">
    <source>
        <dbReference type="EMBL" id="MCF0060885.1"/>
    </source>
</evidence>
<dbReference type="Pfam" id="PF00082">
    <property type="entry name" value="Peptidase_S8"/>
    <property type="match status" value="1"/>
</dbReference>
<dbReference type="PRINTS" id="PR00723">
    <property type="entry name" value="SUBTILISIN"/>
</dbReference>
<dbReference type="Gene3D" id="3.40.50.200">
    <property type="entry name" value="Peptidase S8/S53 domain"/>
    <property type="match status" value="1"/>
</dbReference>
<dbReference type="InterPro" id="IPR015500">
    <property type="entry name" value="Peptidase_S8_subtilisin-rel"/>
</dbReference>
<comment type="caution">
    <text evidence="8">The sequence shown here is derived from an EMBL/GenBank/DDBJ whole genome shotgun (WGS) entry which is preliminary data.</text>
</comment>
<comment type="similarity">
    <text evidence="1 5">Belongs to the peptidase S8 family.</text>
</comment>
<dbReference type="GO" id="GO:0006508">
    <property type="term" value="P:proteolysis"/>
    <property type="evidence" value="ECO:0007669"/>
    <property type="project" value="UniProtKB-KW"/>
</dbReference>
<gene>
    <name evidence="8" type="ORF">LXM26_05240</name>
</gene>
<evidence type="ECO:0000313" key="9">
    <source>
        <dbReference type="Proteomes" id="UP001139000"/>
    </source>
</evidence>
<keyword evidence="9" id="KW-1185">Reference proteome</keyword>
<evidence type="ECO:0000256" key="1">
    <source>
        <dbReference type="ARBA" id="ARBA00011073"/>
    </source>
</evidence>
<dbReference type="PANTHER" id="PTHR43806:SF67">
    <property type="entry name" value="EGF-LIKE DOMAIN-CONTAINING PROTEIN"/>
    <property type="match status" value="1"/>
</dbReference>
<keyword evidence="6" id="KW-0732">Signal</keyword>
<accession>A0A9X1PGV5</accession>
<evidence type="ECO:0000256" key="5">
    <source>
        <dbReference type="PROSITE-ProRule" id="PRU01240"/>
    </source>
</evidence>
<evidence type="ECO:0000256" key="6">
    <source>
        <dbReference type="SAM" id="SignalP"/>
    </source>
</evidence>
<dbReference type="EMBL" id="JAJTTC010000001">
    <property type="protein sequence ID" value="MCF0060885.1"/>
    <property type="molecule type" value="Genomic_DNA"/>
</dbReference>
<dbReference type="SUPFAM" id="SSF52743">
    <property type="entry name" value="Subtilisin-like"/>
    <property type="match status" value="1"/>
</dbReference>
<dbReference type="RefSeq" id="WP_234653879.1">
    <property type="nucleotide sequence ID" value="NZ_JAJTTC010000001.1"/>
</dbReference>
<feature type="chain" id="PRO_5040987313" evidence="6">
    <location>
        <begin position="22"/>
        <end position="551"/>
    </location>
</feature>